<dbReference type="OMA" id="VRWWHEW"/>
<feature type="compositionally biased region" description="Pro residues" evidence="1">
    <location>
        <begin position="256"/>
        <end position="276"/>
    </location>
</feature>
<feature type="compositionally biased region" description="Polar residues" evidence="1">
    <location>
        <begin position="185"/>
        <end position="214"/>
    </location>
</feature>
<accession>A0A060STA9</accession>
<evidence type="ECO:0000313" key="3">
    <source>
        <dbReference type="Proteomes" id="UP000029665"/>
    </source>
</evidence>
<feature type="region of interest" description="Disordered" evidence="1">
    <location>
        <begin position="1"/>
        <end position="343"/>
    </location>
</feature>
<evidence type="ECO:0000313" key="2">
    <source>
        <dbReference type="EMBL" id="CDO77630.1"/>
    </source>
</evidence>
<protein>
    <submittedName>
        <fullName evidence="2">Uncharacterized protein</fullName>
    </submittedName>
</protein>
<dbReference type="HOGENOM" id="CLU_049777_0_0_1"/>
<feature type="compositionally biased region" description="Polar residues" evidence="1">
    <location>
        <begin position="37"/>
        <end position="52"/>
    </location>
</feature>
<gene>
    <name evidence="2" type="ORF">BN946_scf184946.g24</name>
</gene>
<keyword evidence="3" id="KW-1185">Reference proteome</keyword>
<proteinExistence type="predicted"/>
<name>A0A060STA9_PYCCI</name>
<evidence type="ECO:0000256" key="1">
    <source>
        <dbReference type="SAM" id="MobiDB-lite"/>
    </source>
</evidence>
<reference evidence="2" key="1">
    <citation type="submission" date="2014-01" db="EMBL/GenBank/DDBJ databases">
        <title>The genome of the white-rot fungus Pycnoporus cinnabarinus: a basidiomycete model with a versatile arsenal for lignocellulosic biomass breakdown.</title>
        <authorList>
            <person name="Levasseur A."/>
            <person name="Lomascolo A."/>
            <person name="Ruiz-Duenas F.J."/>
            <person name="Uzan E."/>
            <person name="Piumi F."/>
            <person name="Kues U."/>
            <person name="Ram A.F.J."/>
            <person name="Murat C."/>
            <person name="Haon M."/>
            <person name="Benoit I."/>
            <person name="Arfi Y."/>
            <person name="Chevret D."/>
            <person name="Drula E."/>
            <person name="Kwon M.J."/>
            <person name="Gouret P."/>
            <person name="Lesage-Meessen L."/>
            <person name="Lombard V."/>
            <person name="Mariette J."/>
            <person name="Noirot C."/>
            <person name="Park J."/>
            <person name="Patyshakuliyeva A."/>
            <person name="Wieneger R.A.B."/>
            <person name="Wosten H.A.B."/>
            <person name="Martin F."/>
            <person name="Coutinho P.M."/>
            <person name="de Vries R."/>
            <person name="Martinez A.T."/>
            <person name="Klopp C."/>
            <person name="Pontarotti P."/>
            <person name="Henrissat B."/>
            <person name="Record E."/>
        </authorList>
    </citation>
    <scope>NUCLEOTIDE SEQUENCE [LARGE SCALE GENOMIC DNA]</scope>
    <source>
        <strain evidence="2">BRFM137</strain>
    </source>
</reference>
<dbReference type="AlphaFoldDB" id="A0A060STA9"/>
<feature type="compositionally biased region" description="Basic and acidic residues" evidence="1">
    <location>
        <begin position="93"/>
        <end position="104"/>
    </location>
</feature>
<comment type="caution">
    <text evidence="2">The sequence shown here is derived from an EMBL/GenBank/DDBJ whole genome shotgun (WGS) entry which is preliminary data.</text>
</comment>
<feature type="compositionally biased region" description="Pro residues" evidence="1">
    <location>
        <begin position="1"/>
        <end position="13"/>
    </location>
</feature>
<organism evidence="2 3">
    <name type="scientific">Pycnoporus cinnabarinus</name>
    <name type="common">Cinnabar-red polypore</name>
    <name type="synonym">Trametes cinnabarina</name>
    <dbReference type="NCBI Taxonomy" id="5643"/>
    <lineage>
        <taxon>Eukaryota</taxon>
        <taxon>Fungi</taxon>
        <taxon>Dikarya</taxon>
        <taxon>Basidiomycota</taxon>
        <taxon>Agaricomycotina</taxon>
        <taxon>Agaricomycetes</taxon>
        <taxon>Polyporales</taxon>
        <taxon>Polyporaceae</taxon>
        <taxon>Trametes</taxon>
    </lineage>
</organism>
<dbReference type="Proteomes" id="UP000029665">
    <property type="component" value="Unassembled WGS sequence"/>
</dbReference>
<sequence>MPDSAPKPLPSISPAPSINEDIASVWHDDDEPDEPVASSSRTKGNLSPSSSRAGLKGKGKGKAFSRERNASGSEGVEDDEDAADGATEGYPPTKEEEAEARRVAEASVFRSSSHPRLHAPIPPRRPSLTLFAESTPVGDRRTPTAESRACGRVPEAGRRRAGRGTLEDMRTRTGSAFPAPPTPEPENQNPFDTPMASRTSLNIPAQSAIMTESDSIPADFAQAEPGAAKAPGPSRPTLEASSSFANPAAAVAAKKQPPPPPQPLDLPAPRSPPPRTGTPHADKPPEPIPPPRVEPPEPEPEPEREHVVDDGPPVRWWHEWLCGCGEGPDRGGDHQAGRTNPFE</sequence>
<dbReference type="EMBL" id="CCBP010000460">
    <property type="protein sequence ID" value="CDO77630.1"/>
    <property type="molecule type" value="Genomic_DNA"/>
</dbReference>
<feature type="compositionally biased region" description="Basic and acidic residues" evidence="1">
    <location>
        <begin position="327"/>
        <end position="336"/>
    </location>
</feature>
<dbReference type="OrthoDB" id="3358973at2759"/>
<feature type="compositionally biased region" description="Low complexity" evidence="1">
    <location>
        <begin position="240"/>
        <end position="255"/>
    </location>
</feature>